<accession>A0A2A4JVW7</accession>
<organism evidence="2">
    <name type="scientific">Heliothis virescens</name>
    <name type="common">Tobacco budworm moth</name>
    <dbReference type="NCBI Taxonomy" id="7102"/>
    <lineage>
        <taxon>Eukaryota</taxon>
        <taxon>Metazoa</taxon>
        <taxon>Ecdysozoa</taxon>
        <taxon>Arthropoda</taxon>
        <taxon>Hexapoda</taxon>
        <taxon>Insecta</taxon>
        <taxon>Pterygota</taxon>
        <taxon>Neoptera</taxon>
        <taxon>Endopterygota</taxon>
        <taxon>Lepidoptera</taxon>
        <taxon>Glossata</taxon>
        <taxon>Ditrysia</taxon>
        <taxon>Noctuoidea</taxon>
        <taxon>Noctuidae</taxon>
        <taxon>Heliothinae</taxon>
        <taxon>Heliothis</taxon>
    </lineage>
</organism>
<protein>
    <recommendedName>
        <fullName evidence="3">VM domain-containing protein</fullName>
    </recommendedName>
</protein>
<feature type="chain" id="PRO_5012517330" description="VM domain-containing protein" evidence="1">
    <location>
        <begin position="21"/>
        <end position="146"/>
    </location>
</feature>
<dbReference type="AlphaFoldDB" id="A0A2A4JVW7"/>
<name>A0A2A4JVW7_HELVI</name>
<dbReference type="EMBL" id="NWSH01000472">
    <property type="protein sequence ID" value="PCG76187.1"/>
    <property type="molecule type" value="Genomic_DNA"/>
</dbReference>
<proteinExistence type="predicted"/>
<keyword evidence="1" id="KW-0732">Signal</keyword>
<comment type="caution">
    <text evidence="2">The sequence shown here is derived from an EMBL/GenBank/DDBJ whole genome shotgun (WGS) entry which is preliminary data.</text>
</comment>
<gene>
    <name evidence="2" type="ORF">B5V51_10174</name>
</gene>
<evidence type="ECO:0008006" key="3">
    <source>
        <dbReference type="Google" id="ProtNLM"/>
    </source>
</evidence>
<reference evidence="2" key="1">
    <citation type="submission" date="2017-09" db="EMBL/GenBank/DDBJ databases">
        <title>Contemporary evolution of a Lepidopteran species, Heliothis virescens, in response to modern agricultural practices.</title>
        <authorList>
            <person name="Fritz M.L."/>
            <person name="Deyonke A.M."/>
            <person name="Papanicolaou A."/>
            <person name="Micinski S."/>
            <person name="Westbrook J."/>
            <person name="Gould F."/>
        </authorList>
    </citation>
    <scope>NUCLEOTIDE SEQUENCE [LARGE SCALE GENOMIC DNA]</scope>
    <source>
        <strain evidence="2">HvINT-</strain>
        <tissue evidence="2">Whole body</tissue>
    </source>
</reference>
<evidence type="ECO:0000313" key="2">
    <source>
        <dbReference type="EMBL" id="PCG76187.1"/>
    </source>
</evidence>
<evidence type="ECO:0000256" key="1">
    <source>
        <dbReference type="SAM" id="SignalP"/>
    </source>
</evidence>
<feature type="signal peptide" evidence="1">
    <location>
        <begin position="1"/>
        <end position="20"/>
    </location>
</feature>
<sequence length="146" mass="16235">MQSVILLSAVILNCLQLVTPTSLRRRPQIPLTIYQQTIEAKTAKEPIETYFRKENPICGPVPFADLSCEMPTTCSPKFYPPYLQILHKNPEVLCNTVTLPTRVRTASQKAAPQQAASTLKLNNFHSSHTLSSSAVVQSSKYILSFS</sequence>